<dbReference type="Proteomes" id="UP000887578">
    <property type="component" value="Unplaced"/>
</dbReference>
<dbReference type="Pfam" id="PF23322">
    <property type="entry name" value="PPIase_AIP"/>
    <property type="match status" value="1"/>
</dbReference>
<reference evidence="7" key="1">
    <citation type="submission" date="2022-11" db="UniProtKB">
        <authorList>
            <consortium name="WormBaseParasite"/>
        </authorList>
    </citation>
    <scope>IDENTIFICATION</scope>
</reference>
<dbReference type="InterPro" id="IPR039663">
    <property type="entry name" value="AIP/AIPL1/TTC9"/>
</dbReference>
<dbReference type="Gene3D" id="1.25.40.10">
    <property type="entry name" value="Tetratricopeptide repeat domain"/>
    <property type="match status" value="1"/>
</dbReference>
<evidence type="ECO:0000256" key="4">
    <source>
        <dbReference type="ARBA" id="ARBA00022803"/>
    </source>
</evidence>
<comment type="subcellular location">
    <subcellularLocation>
        <location evidence="1">Cytoplasm</location>
    </subcellularLocation>
</comment>
<dbReference type="GO" id="GO:0005737">
    <property type="term" value="C:cytoplasm"/>
    <property type="evidence" value="ECO:0007669"/>
    <property type="project" value="UniProtKB-SubCell"/>
</dbReference>
<dbReference type="AlphaFoldDB" id="A0A914PLF0"/>
<keyword evidence="4" id="KW-0802">TPR repeat</keyword>
<evidence type="ECO:0000256" key="1">
    <source>
        <dbReference type="ARBA" id="ARBA00004496"/>
    </source>
</evidence>
<evidence type="ECO:0000313" key="7">
    <source>
        <dbReference type="WBParaSite" id="PDA_v2.g18794.t1"/>
    </source>
</evidence>
<sequence length="346" mass="40117">MAPRTFKKILSAGKGPLHDFEKDTKAIFDYEVLLPLVDVNKEGFPQDKDQYKIIDTTKKPWPHGYGKPLELVFGKKFQLPIMETCLQSMLVDEISQFDIDTRDMISFPMVSAKLRDISKAELHPKLKEEEHHHHHCAAMGPVKTGYDELDDLINNPRPIRLIMHLKKILKPEDYKVDSWQLNDESKLKQSEILRQEGNELFKNGNFNDAKEKYREALTLLDTLLLKEKPGDPEFIELDAKNIPLYLNLSQCYLNLQNFYEALGSAEEVLKRDTYNEKGLFRKAKAQLGVWDLDAAEKTLNTLKEKHPESAKTVETQFTIINEKRKEKDKSDKSMYKNMFSALQKDT</sequence>
<dbReference type="PANTHER" id="PTHR11242">
    <property type="entry name" value="ARYL HYDROCARBON RECEPTOR INTERACTING PROTEIN RELATED"/>
    <property type="match status" value="1"/>
</dbReference>
<dbReference type="InterPro" id="IPR056277">
    <property type="entry name" value="PPIase_AIP"/>
</dbReference>
<accession>A0A914PLF0</accession>
<dbReference type="SUPFAM" id="SSF48452">
    <property type="entry name" value="TPR-like"/>
    <property type="match status" value="1"/>
</dbReference>
<evidence type="ECO:0000313" key="6">
    <source>
        <dbReference type="Proteomes" id="UP000887578"/>
    </source>
</evidence>
<evidence type="ECO:0000256" key="3">
    <source>
        <dbReference type="ARBA" id="ARBA00022737"/>
    </source>
</evidence>
<evidence type="ECO:0000256" key="2">
    <source>
        <dbReference type="ARBA" id="ARBA00022490"/>
    </source>
</evidence>
<feature type="domain" description="AIP/AIPL N-terminal FKBP-type PPIase" evidence="5">
    <location>
        <begin position="47"/>
        <end position="166"/>
    </location>
</feature>
<dbReference type="InterPro" id="IPR019734">
    <property type="entry name" value="TPR_rpt"/>
</dbReference>
<keyword evidence="3" id="KW-0677">Repeat</keyword>
<proteinExistence type="predicted"/>
<dbReference type="GO" id="GO:0003755">
    <property type="term" value="F:peptidyl-prolyl cis-trans isomerase activity"/>
    <property type="evidence" value="ECO:0007669"/>
    <property type="project" value="InterPro"/>
</dbReference>
<keyword evidence="2" id="KW-0963">Cytoplasm</keyword>
<name>A0A914PLF0_9BILA</name>
<dbReference type="PANTHER" id="PTHR11242:SF0">
    <property type="entry name" value="TPR_REGION DOMAIN-CONTAINING PROTEIN"/>
    <property type="match status" value="1"/>
</dbReference>
<dbReference type="Gene3D" id="3.10.50.40">
    <property type="match status" value="1"/>
</dbReference>
<dbReference type="WBParaSite" id="PDA_v2.g18794.t1">
    <property type="protein sequence ID" value="PDA_v2.g18794.t1"/>
    <property type="gene ID" value="PDA_v2.g18794"/>
</dbReference>
<protein>
    <submittedName>
        <fullName evidence="7">DUF3856 domain-containing protein</fullName>
    </submittedName>
</protein>
<keyword evidence="6" id="KW-1185">Reference proteome</keyword>
<dbReference type="InterPro" id="IPR011990">
    <property type="entry name" value="TPR-like_helical_dom_sf"/>
</dbReference>
<organism evidence="6 7">
    <name type="scientific">Panagrolaimus davidi</name>
    <dbReference type="NCBI Taxonomy" id="227884"/>
    <lineage>
        <taxon>Eukaryota</taxon>
        <taxon>Metazoa</taxon>
        <taxon>Ecdysozoa</taxon>
        <taxon>Nematoda</taxon>
        <taxon>Chromadorea</taxon>
        <taxon>Rhabditida</taxon>
        <taxon>Tylenchina</taxon>
        <taxon>Panagrolaimomorpha</taxon>
        <taxon>Panagrolaimoidea</taxon>
        <taxon>Panagrolaimidae</taxon>
        <taxon>Panagrolaimus</taxon>
    </lineage>
</organism>
<evidence type="ECO:0000259" key="5">
    <source>
        <dbReference type="Pfam" id="PF23322"/>
    </source>
</evidence>
<dbReference type="SMART" id="SM00028">
    <property type="entry name" value="TPR"/>
    <property type="match status" value="2"/>
</dbReference>
<dbReference type="InterPro" id="IPR046357">
    <property type="entry name" value="PPIase_dom_sf"/>
</dbReference>